<protein>
    <submittedName>
        <fullName evidence="2">Uncharacterized protein</fullName>
    </submittedName>
</protein>
<evidence type="ECO:0000313" key="2">
    <source>
        <dbReference type="EMBL" id="VEP18666.1"/>
    </source>
</evidence>
<keyword evidence="1" id="KW-0472">Membrane</keyword>
<evidence type="ECO:0000256" key="1">
    <source>
        <dbReference type="SAM" id="Phobius"/>
    </source>
</evidence>
<name>A0A563W4S7_9CYAN</name>
<gene>
    <name evidence="2" type="ORF">H1P_850023</name>
</gene>
<keyword evidence="3" id="KW-1185">Reference proteome</keyword>
<keyword evidence="1" id="KW-0812">Transmembrane</keyword>
<sequence>MLLLNVAHCCLEGATLWIALCALILAFGWGVTVSVLIKQPSKSEWYFPTEGVFDNFTSNIVAEEDALFLQVVLLLFK</sequence>
<accession>A0A563W4S7</accession>
<organism evidence="2 3">
    <name type="scientific">Hyella patelloides LEGE 07179</name>
    <dbReference type="NCBI Taxonomy" id="945734"/>
    <lineage>
        <taxon>Bacteria</taxon>
        <taxon>Bacillati</taxon>
        <taxon>Cyanobacteriota</taxon>
        <taxon>Cyanophyceae</taxon>
        <taxon>Pleurocapsales</taxon>
        <taxon>Hyellaceae</taxon>
        <taxon>Hyella</taxon>
    </lineage>
</organism>
<proteinExistence type="predicted"/>
<dbReference type="AlphaFoldDB" id="A0A563W4S7"/>
<evidence type="ECO:0000313" key="3">
    <source>
        <dbReference type="Proteomes" id="UP000320055"/>
    </source>
</evidence>
<keyword evidence="1" id="KW-1133">Transmembrane helix</keyword>
<dbReference type="Proteomes" id="UP000320055">
    <property type="component" value="Unassembled WGS sequence"/>
</dbReference>
<feature type="transmembrane region" description="Helical" evidence="1">
    <location>
        <begin position="16"/>
        <end position="37"/>
    </location>
</feature>
<reference evidence="2 3" key="1">
    <citation type="submission" date="2019-01" db="EMBL/GenBank/DDBJ databases">
        <authorList>
            <person name="Brito A."/>
        </authorList>
    </citation>
    <scope>NUCLEOTIDE SEQUENCE [LARGE SCALE GENOMIC DNA]</scope>
    <source>
        <strain evidence="2">1</strain>
    </source>
</reference>
<dbReference type="EMBL" id="CAACVJ010000693">
    <property type="protein sequence ID" value="VEP18666.1"/>
    <property type="molecule type" value="Genomic_DNA"/>
</dbReference>